<comment type="caution">
    <text evidence="9">The sequence shown here is derived from an EMBL/GenBank/DDBJ whole genome shotgun (WGS) entry which is preliminary data.</text>
</comment>
<evidence type="ECO:0000256" key="6">
    <source>
        <dbReference type="PROSITE-ProRule" id="PRU00221"/>
    </source>
</evidence>
<sequence>MRKQGKLSQMNVNITGSLNTNTSNNYNNNGNMTPSSGGRMQRIVSQAGYYASALASDNTSLDQSQLQYQQHRRIQQSPLDHQPITLRSRMSGAINAISLAPDGEAVVVAGREILKIITVTPEEVRETLNLRAGSNLTLNSSSNDVKWGNNATKYKVATAATNGAIILWDINKVGRKTERVINEHSRAVNRICFQPDNGNVLLSASQDGTMKCWDFRDARGGAKFRFEGKSESVRDVQFNPIVSHEFAAAFETGTIQKWDMRNPKALYDRKVSAHNGPCLTVDWHPTGRMVASGGRDKTIKVWDMSADNRRPLYTMRTMASVSRVQWRPGYDDELASCALLTDQRIHVWDIRRPNLAKYAFDEHETTPTGFLWYNSDVLYSVAKDKYFIRQEIEGSYAPDQLLRRNAVSWNAHGDISFAVDKSIGDDFVSAKTTRSTTTPIKKNKRGNIKAPGIEEVVQYVPMQSCGIAHLPLFDFETFSVFAENYSISSLDVAETCEKNSQLAWKMGCYRTSQTWKIVALLIQSAPILETKDQDDKDDDQLLQEQMSRDFFHESDTDEDDEDDEIDSEMDIESDEEGGDDDEDEEEDDDSDDDTNMDEGSTHNSTVDTELWSNWQHDNVIMELLDYYTEQCDVQMCVTLYLVLQSYIRINDERLEDWFSSYIDMLHRFKLWSAATAIINACKIPRIQERNQMATTINIACNNCFKLVLGTTQGAWACDKCHRLLNPCSICHQTVKGLYVWCQGCNHGGHLEHMRAWFSKEKQCPTGCGHSCVLTPFDQAYQGPTSTPTSI</sequence>
<dbReference type="GO" id="GO:1904263">
    <property type="term" value="P:positive regulation of TORC1 signaling"/>
    <property type="evidence" value="ECO:0007669"/>
    <property type="project" value="TreeGrafter"/>
</dbReference>
<evidence type="ECO:0000256" key="3">
    <source>
        <dbReference type="ARBA" id="ARBA00022737"/>
    </source>
</evidence>
<dbReference type="PANTHER" id="PTHR46200">
    <property type="entry name" value="GATOR COMPLEX PROTEIN WDR24"/>
    <property type="match status" value="1"/>
</dbReference>
<reference evidence="9 10" key="1">
    <citation type="submission" date="2016-07" db="EMBL/GenBank/DDBJ databases">
        <title>Pervasive Adenine N6-methylation of Active Genes in Fungi.</title>
        <authorList>
            <consortium name="DOE Joint Genome Institute"/>
            <person name="Mondo S.J."/>
            <person name="Dannebaum R.O."/>
            <person name="Kuo R.C."/>
            <person name="Labutti K."/>
            <person name="Haridas S."/>
            <person name="Kuo A."/>
            <person name="Salamov A."/>
            <person name="Ahrendt S.R."/>
            <person name="Lipzen A."/>
            <person name="Sullivan W."/>
            <person name="Andreopoulos W.B."/>
            <person name="Clum A."/>
            <person name="Lindquist E."/>
            <person name="Daum C."/>
            <person name="Ramamoorthy G.K."/>
            <person name="Gryganskyi A."/>
            <person name="Culley D."/>
            <person name="Magnuson J.K."/>
            <person name="James T.Y."/>
            <person name="O'Malley M.A."/>
            <person name="Stajich J.E."/>
            <person name="Spatafora J.W."/>
            <person name="Visel A."/>
            <person name="Grigoriev I.V."/>
        </authorList>
    </citation>
    <scope>NUCLEOTIDE SEQUENCE [LARGE SCALE GENOMIC DNA]</scope>
    <source>
        <strain evidence="9 10">NRRL 1336</strain>
    </source>
</reference>
<dbReference type="GO" id="GO:0005774">
    <property type="term" value="C:vacuolar membrane"/>
    <property type="evidence" value="ECO:0007669"/>
    <property type="project" value="TreeGrafter"/>
</dbReference>
<dbReference type="Gene3D" id="2.130.10.10">
    <property type="entry name" value="YVTN repeat-like/Quinoprotein amine dehydrogenase"/>
    <property type="match status" value="2"/>
</dbReference>
<keyword evidence="10" id="KW-1185">Reference proteome</keyword>
<organism evidence="9 10">
    <name type="scientific">Absidia repens</name>
    <dbReference type="NCBI Taxonomy" id="90262"/>
    <lineage>
        <taxon>Eukaryota</taxon>
        <taxon>Fungi</taxon>
        <taxon>Fungi incertae sedis</taxon>
        <taxon>Mucoromycota</taxon>
        <taxon>Mucoromycotina</taxon>
        <taxon>Mucoromycetes</taxon>
        <taxon>Mucorales</taxon>
        <taxon>Cunninghamellaceae</taxon>
        <taxon>Absidia</taxon>
    </lineage>
</organism>
<dbReference type="STRING" id="90262.A0A1X2ICG5"/>
<evidence type="ECO:0000256" key="5">
    <source>
        <dbReference type="ARBA" id="ARBA00022833"/>
    </source>
</evidence>
<dbReference type="AlphaFoldDB" id="A0A1X2ICG5"/>
<evidence type="ECO:0000256" key="7">
    <source>
        <dbReference type="SAM" id="MobiDB-lite"/>
    </source>
</evidence>
<dbReference type="OrthoDB" id="60955at2759"/>
<evidence type="ECO:0000313" key="10">
    <source>
        <dbReference type="Proteomes" id="UP000193560"/>
    </source>
</evidence>
<feature type="region of interest" description="Disordered" evidence="7">
    <location>
        <begin position="547"/>
        <end position="608"/>
    </location>
</feature>
<dbReference type="InterPro" id="IPR036322">
    <property type="entry name" value="WD40_repeat_dom_sf"/>
</dbReference>
<dbReference type="InterPro" id="IPR037590">
    <property type="entry name" value="WDR24"/>
</dbReference>
<evidence type="ECO:0000313" key="9">
    <source>
        <dbReference type="EMBL" id="ORZ13986.1"/>
    </source>
</evidence>
<dbReference type="EMBL" id="MCGE01000015">
    <property type="protein sequence ID" value="ORZ13986.1"/>
    <property type="molecule type" value="Genomic_DNA"/>
</dbReference>
<dbReference type="CDD" id="cd16693">
    <property type="entry name" value="mRING-H2-C3H3C2_WDR24"/>
    <property type="match status" value="1"/>
</dbReference>
<gene>
    <name evidence="9" type="ORF">BCR42DRAFT_452575</name>
</gene>
<dbReference type="InterPro" id="IPR020472">
    <property type="entry name" value="WD40_PAC1"/>
</dbReference>
<protein>
    <submittedName>
        <fullName evidence="9">WD40-repeat-containing domain protein</fullName>
    </submittedName>
</protein>
<dbReference type="GO" id="GO:0061700">
    <property type="term" value="C:GATOR2 complex"/>
    <property type="evidence" value="ECO:0007669"/>
    <property type="project" value="TreeGrafter"/>
</dbReference>
<dbReference type="InterPro" id="IPR001680">
    <property type="entry name" value="WD40_rpt"/>
</dbReference>
<dbReference type="Pfam" id="PF00400">
    <property type="entry name" value="WD40"/>
    <property type="match status" value="2"/>
</dbReference>
<evidence type="ECO:0000256" key="4">
    <source>
        <dbReference type="ARBA" id="ARBA00022771"/>
    </source>
</evidence>
<keyword evidence="4" id="KW-0863">Zinc-finger</keyword>
<dbReference type="PROSITE" id="PS50294">
    <property type="entry name" value="WD_REPEATS_REGION"/>
    <property type="match status" value="2"/>
</dbReference>
<accession>A0A1X2ICG5</accession>
<dbReference type="PROSITE" id="PS50082">
    <property type="entry name" value="WD_REPEATS_2"/>
    <property type="match status" value="2"/>
</dbReference>
<keyword evidence="2" id="KW-0479">Metal-binding</keyword>
<feature type="repeat" description="WD" evidence="6">
    <location>
        <begin position="271"/>
        <end position="312"/>
    </location>
</feature>
<dbReference type="GO" id="GO:0016239">
    <property type="term" value="P:positive regulation of macroautophagy"/>
    <property type="evidence" value="ECO:0007669"/>
    <property type="project" value="TreeGrafter"/>
</dbReference>
<evidence type="ECO:0000256" key="1">
    <source>
        <dbReference type="ARBA" id="ARBA00022574"/>
    </source>
</evidence>
<dbReference type="PROSITE" id="PS00678">
    <property type="entry name" value="WD_REPEATS_1"/>
    <property type="match status" value="1"/>
</dbReference>
<dbReference type="InterPro" id="IPR015943">
    <property type="entry name" value="WD40/YVTN_repeat-like_dom_sf"/>
</dbReference>
<feature type="repeat" description="WD" evidence="6">
    <location>
        <begin position="181"/>
        <end position="216"/>
    </location>
</feature>
<feature type="compositionally biased region" description="Acidic residues" evidence="7">
    <location>
        <begin position="555"/>
        <end position="596"/>
    </location>
</feature>
<keyword evidence="1 6" id="KW-0853">WD repeat</keyword>
<dbReference type="PRINTS" id="PR00320">
    <property type="entry name" value="GPROTEINBRPT"/>
</dbReference>
<dbReference type="InterPro" id="IPR049566">
    <property type="entry name" value="WDR59_RTC1-like_RING_Znf"/>
</dbReference>
<name>A0A1X2ICG5_9FUNG</name>
<feature type="domain" description="WDR59/RTC1-like RING zinc finger" evidence="8">
    <location>
        <begin position="725"/>
        <end position="772"/>
    </location>
</feature>
<feature type="compositionally biased region" description="Low complexity" evidence="7">
    <location>
        <begin position="17"/>
        <end position="36"/>
    </location>
</feature>
<keyword evidence="5" id="KW-0862">Zinc</keyword>
<keyword evidence="3" id="KW-0677">Repeat</keyword>
<dbReference type="Pfam" id="PF17120">
    <property type="entry name" value="zf-RING_16"/>
    <property type="match status" value="1"/>
</dbReference>
<evidence type="ECO:0000259" key="8">
    <source>
        <dbReference type="Pfam" id="PF17120"/>
    </source>
</evidence>
<dbReference type="GO" id="GO:0005829">
    <property type="term" value="C:cytosol"/>
    <property type="evidence" value="ECO:0007669"/>
    <property type="project" value="TreeGrafter"/>
</dbReference>
<dbReference type="SMART" id="SM00320">
    <property type="entry name" value="WD40"/>
    <property type="match status" value="5"/>
</dbReference>
<dbReference type="PANTHER" id="PTHR46200:SF1">
    <property type="entry name" value="GATOR COMPLEX PROTEIN WDR24"/>
    <property type="match status" value="1"/>
</dbReference>
<dbReference type="SUPFAM" id="SSF50978">
    <property type="entry name" value="WD40 repeat-like"/>
    <property type="match status" value="1"/>
</dbReference>
<dbReference type="InterPro" id="IPR019775">
    <property type="entry name" value="WD40_repeat_CS"/>
</dbReference>
<dbReference type="GO" id="GO:0008270">
    <property type="term" value="F:zinc ion binding"/>
    <property type="evidence" value="ECO:0007669"/>
    <property type="project" value="UniProtKB-KW"/>
</dbReference>
<feature type="region of interest" description="Disordered" evidence="7">
    <location>
        <begin position="17"/>
        <end position="37"/>
    </location>
</feature>
<proteinExistence type="predicted"/>
<dbReference type="Proteomes" id="UP000193560">
    <property type="component" value="Unassembled WGS sequence"/>
</dbReference>
<evidence type="ECO:0000256" key="2">
    <source>
        <dbReference type="ARBA" id="ARBA00022723"/>
    </source>
</evidence>